<dbReference type="Proteomes" id="UP000605846">
    <property type="component" value="Unassembled WGS sequence"/>
</dbReference>
<organism evidence="1 2">
    <name type="scientific">Apophysomyces ossiformis</name>
    <dbReference type="NCBI Taxonomy" id="679940"/>
    <lineage>
        <taxon>Eukaryota</taxon>
        <taxon>Fungi</taxon>
        <taxon>Fungi incertae sedis</taxon>
        <taxon>Mucoromycota</taxon>
        <taxon>Mucoromycotina</taxon>
        <taxon>Mucoromycetes</taxon>
        <taxon>Mucorales</taxon>
        <taxon>Mucorineae</taxon>
        <taxon>Mucoraceae</taxon>
        <taxon>Apophysomyces</taxon>
    </lineage>
</organism>
<keyword evidence="2" id="KW-1185">Reference proteome</keyword>
<evidence type="ECO:0000313" key="2">
    <source>
        <dbReference type="Proteomes" id="UP000605846"/>
    </source>
</evidence>
<evidence type="ECO:0000313" key="1">
    <source>
        <dbReference type="EMBL" id="KAF7730297.1"/>
    </source>
</evidence>
<comment type="caution">
    <text evidence="1">The sequence shown here is derived from an EMBL/GenBank/DDBJ whole genome shotgun (WGS) entry which is preliminary data.</text>
</comment>
<evidence type="ECO:0008006" key="3">
    <source>
        <dbReference type="Google" id="ProtNLM"/>
    </source>
</evidence>
<sequence>MLNQLPIELLCSVLSWLEYDDLDTLLQFDSIAPIVRHHLHRHFRFHYQTTSLLRLFESLTTTERNKQETRSEMATHLLQLICHIVEKCPKYDHRTKFTELLDTLQQLVVRRILSTDMRTGLEYDYASLCLQVRHTYLHTPSIRVLHDPKYRRRSTKHPLAPFLPRDYTWIWRSHCAGAVDLLKKNTLTQVLEDRQVIQMRDRRLRFARFFGSLFEVTSLYLESNLDGTFEECVREALVVGDVEDLLAMCVAAGRPVDVDEMCMMVMQAGEQLWSYLDMMHDWVTTNPTPQQEARLHGWETDDNVNPNEQSLSQQEQQQSLLFSAECMLPDRYKVQAQSKLRLKVNT</sequence>
<protein>
    <recommendedName>
        <fullName evidence="3">F-box domain-containing protein</fullName>
    </recommendedName>
</protein>
<accession>A0A8H7BYC0</accession>
<proteinExistence type="predicted"/>
<dbReference type="EMBL" id="JABAYA010000017">
    <property type="protein sequence ID" value="KAF7730297.1"/>
    <property type="molecule type" value="Genomic_DNA"/>
</dbReference>
<reference evidence="1" key="1">
    <citation type="submission" date="2020-01" db="EMBL/GenBank/DDBJ databases">
        <title>Genome Sequencing of Three Apophysomyces-Like Fungal Strains Confirms a Novel Fungal Genus in the Mucoromycota with divergent Burkholderia-like Endosymbiotic Bacteria.</title>
        <authorList>
            <person name="Stajich J.E."/>
            <person name="Macias A.M."/>
            <person name="Carter-House D."/>
            <person name="Lovett B."/>
            <person name="Kasson L.R."/>
            <person name="Berry K."/>
            <person name="Grigoriev I."/>
            <person name="Chang Y."/>
            <person name="Spatafora J."/>
            <person name="Kasson M.T."/>
        </authorList>
    </citation>
    <scope>NUCLEOTIDE SEQUENCE</scope>
    <source>
        <strain evidence="1">NRRL A-21654</strain>
    </source>
</reference>
<name>A0A8H7BYC0_9FUNG</name>
<dbReference type="AlphaFoldDB" id="A0A8H7BYC0"/>
<dbReference type="OrthoDB" id="2284562at2759"/>
<gene>
    <name evidence="1" type="ORF">EC973_002541</name>
</gene>